<dbReference type="GO" id="GO:0008270">
    <property type="term" value="F:zinc ion binding"/>
    <property type="evidence" value="ECO:0007669"/>
    <property type="project" value="UniProtKB-KW"/>
</dbReference>
<dbReference type="Gene3D" id="3.30.40.10">
    <property type="entry name" value="Zinc/RING finger domain, C3HC4 (zinc finger)"/>
    <property type="match status" value="1"/>
</dbReference>
<dbReference type="PANTHER" id="PTHR12389">
    <property type="entry name" value="ZINC FINGER PROTEIN 294"/>
    <property type="match status" value="1"/>
</dbReference>
<evidence type="ECO:0000256" key="15">
    <source>
        <dbReference type="PROSITE-ProRule" id="PRU00175"/>
    </source>
</evidence>
<dbReference type="GO" id="GO:0005829">
    <property type="term" value="C:cytosol"/>
    <property type="evidence" value="ECO:0007669"/>
    <property type="project" value="UniProtKB-SubCell"/>
</dbReference>
<evidence type="ECO:0000256" key="12">
    <source>
        <dbReference type="ARBA" id="ARBA00022786"/>
    </source>
</evidence>
<comment type="similarity">
    <text evidence="4">Belongs to the LTN1 family.</text>
</comment>
<dbReference type="InterPro" id="IPR016024">
    <property type="entry name" value="ARM-type_fold"/>
</dbReference>
<evidence type="ECO:0000256" key="14">
    <source>
        <dbReference type="ARBA" id="ARBA00032366"/>
    </source>
</evidence>
<feature type="domain" description="RING-type" evidence="17">
    <location>
        <begin position="2257"/>
        <end position="2304"/>
    </location>
</feature>
<evidence type="ECO:0000256" key="13">
    <source>
        <dbReference type="ARBA" id="ARBA00022833"/>
    </source>
</evidence>
<dbReference type="PANTHER" id="PTHR12389:SF0">
    <property type="entry name" value="E3 UBIQUITIN-PROTEIN LIGASE LISTERIN"/>
    <property type="match status" value="1"/>
</dbReference>
<evidence type="ECO:0000256" key="6">
    <source>
        <dbReference type="ARBA" id="ARBA00017157"/>
    </source>
</evidence>
<dbReference type="GO" id="GO:1990116">
    <property type="term" value="P:ribosome-associated ubiquitin-dependent protein catabolic process"/>
    <property type="evidence" value="ECO:0007669"/>
    <property type="project" value="InterPro"/>
</dbReference>
<comment type="caution">
    <text evidence="18">The sequence shown here is derived from an EMBL/GenBank/DDBJ whole genome shotgun (WGS) entry which is preliminary data.</text>
</comment>
<evidence type="ECO:0000313" key="19">
    <source>
        <dbReference type="Proteomes" id="UP001292079"/>
    </source>
</evidence>
<dbReference type="InterPro" id="IPR013083">
    <property type="entry name" value="Znf_RING/FYVE/PHD"/>
</dbReference>
<evidence type="ECO:0000256" key="2">
    <source>
        <dbReference type="ARBA" id="ARBA00004514"/>
    </source>
</evidence>
<evidence type="ECO:0000256" key="9">
    <source>
        <dbReference type="ARBA" id="ARBA00022723"/>
    </source>
</evidence>
<dbReference type="Proteomes" id="UP001292079">
    <property type="component" value="Unassembled WGS sequence"/>
</dbReference>
<keyword evidence="16" id="KW-0175">Coiled coil</keyword>
<evidence type="ECO:0000256" key="1">
    <source>
        <dbReference type="ARBA" id="ARBA00000900"/>
    </source>
</evidence>
<comment type="catalytic activity">
    <reaction evidence="1">
        <text>S-ubiquitinyl-[E2 ubiquitin-conjugating enzyme]-L-cysteine + [acceptor protein]-L-lysine = [E2 ubiquitin-conjugating enzyme]-L-cysteine + N(6)-ubiquitinyl-[acceptor protein]-L-lysine.</text>
        <dbReference type="EC" id="2.3.2.27"/>
    </reaction>
</comment>
<dbReference type="FunFam" id="3.30.40.10:FF:000038">
    <property type="entry name" value="E3 ubiquitin-protein ligase listerin"/>
    <property type="match status" value="1"/>
</dbReference>
<gene>
    <name evidence="18" type="ORF">MN116_001361</name>
</gene>
<evidence type="ECO:0000256" key="3">
    <source>
        <dbReference type="ARBA" id="ARBA00004906"/>
    </source>
</evidence>
<keyword evidence="19" id="KW-1185">Reference proteome</keyword>
<protein>
    <recommendedName>
        <fullName evidence="6">E3 ubiquitin-protein ligase listerin</fullName>
        <ecNumber evidence="5">2.3.2.27</ecNumber>
    </recommendedName>
    <alternativeName>
        <fullName evidence="14">RING-type E3 ubiquitin transferase listerin</fullName>
    </alternativeName>
</protein>
<keyword evidence="13" id="KW-0862">Zinc</keyword>
<name>A0AAE1ZLY9_SCHME</name>
<evidence type="ECO:0000256" key="7">
    <source>
        <dbReference type="ARBA" id="ARBA00022490"/>
    </source>
</evidence>
<evidence type="ECO:0000256" key="11">
    <source>
        <dbReference type="ARBA" id="ARBA00022771"/>
    </source>
</evidence>
<proteinExistence type="inferred from homology"/>
<evidence type="ECO:0000256" key="5">
    <source>
        <dbReference type="ARBA" id="ARBA00012483"/>
    </source>
</evidence>
<accession>A0AAE1ZLY9</accession>
<dbReference type="GO" id="GO:0043023">
    <property type="term" value="F:ribosomal large subunit binding"/>
    <property type="evidence" value="ECO:0007669"/>
    <property type="project" value="TreeGrafter"/>
</dbReference>
<evidence type="ECO:0000259" key="17">
    <source>
        <dbReference type="PROSITE" id="PS50089"/>
    </source>
</evidence>
<keyword evidence="11 15" id="KW-0863">Zinc-finger</keyword>
<keyword evidence="8" id="KW-0808">Transferase</keyword>
<dbReference type="InterPro" id="IPR001841">
    <property type="entry name" value="Znf_RING"/>
</dbReference>
<dbReference type="Pfam" id="PF22958">
    <property type="entry name" value="Ltn1_1st"/>
    <property type="match status" value="1"/>
</dbReference>
<reference evidence="18" key="2">
    <citation type="journal article" date="2023" name="Infect Dis Poverty">
        <title>Chromosome-scale genome of the human blood fluke Schistosoma mekongi and its implications for public health.</title>
        <authorList>
            <person name="Zhou M."/>
            <person name="Xu L."/>
            <person name="Xu D."/>
            <person name="Chen W."/>
            <person name="Khan J."/>
            <person name="Hu Y."/>
            <person name="Huang H."/>
            <person name="Wei H."/>
            <person name="Zhang Y."/>
            <person name="Chusongsang P."/>
            <person name="Tanasarnprasert K."/>
            <person name="Hu X."/>
            <person name="Limpanont Y."/>
            <person name="Lv Z."/>
        </authorList>
    </citation>
    <scope>NUCLEOTIDE SEQUENCE</scope>
    <source>
        <strain evidence="18">LV_2022a</strain>
    </source>
</reference>
<dbReference type="SUPFAM" id="SSF57850">
    <property type="entry name" value="RING/U-box"/>
    <property type="match status" value="1"/>
</dbReference>
<dbReference type="InterPro" id="IPR011989">
    <property type="entry name" value="ARM-like"/>
</dbReference>
<dbReference type="GO" id="GO:1990112">
    <property type="term" value="C:RQC complex"/>
    <property type="evidence" value="ECO:0007669"/>
    <property type="project" value="InterPro"/>
</dbReference>
<dbReference type="InterPro" id="IPR039804">
    <property type="entry name" value="RING-CH-C4HC3_LTN1"/>
</dbReference>
<evidence type="ECO:0000256" key="16">
    <source>
        <dbReference type="SAM" id="Coils"/>
    </source>
</evidence>
<dbReference type="Gene3D" id="1.25.10.10">
    <property type="entry name" value="Leucine-rich Repeat Variant"/>
    <property type="match status" value="1"/>
</dbReference>
<evidence type="ECO:0000256" key="10">
    <source>
        <dbReference type="ARBA" id="ARBA00022737"/>
    </source>
</evidence>
<dbReference type="PROSITE" id="PS50089">
    <property type="entry name" value="ZF_RING_2"/>
    <property type="match status" value="1"/>
</dbReference>
<evidence type="ECO:0000256" key="8">
    <source>
        <dbReference type="ARBA" id="ARBA00022679"/>
    </source>
</evidence>
<dbReference type="GO" id="GO:0072344">
    <property type="term" value="P:rescue of stalled ribosome"/>
    <property type="evidence" value="ECO:0007669"/>
    <property type="project" value="TreeGrafter"/>
</dbReference>
<comment type="pathway">
    <text evidence="3">Protein modification; protein ubiquitination.</text>
</comment>
<dbReference type="CDD" id="cd16491">
    <property type="entry name" value="RING-CH-C4HC3_LTN1"/>
    <property type="match status" value="1"/>
</dbReference>
<sequence>MHTFVFFPGKSLSTDNSSIMGGKKKVATHQPRVKQNYKPSSSGKATRFLVEQTGGLRIPFAHIFDAKLQDVVLDSDNLETESYQGKLTGFVPILQDPLASGLDAHLLNILKRLEKRDSVTKQKALREFCELLKSECISVSTSSILAVLPFWPRIYHRLSFDFDRKVRELAQTTMHMLALRVGKDLDPYIKQVVPVWTFSKADTYESAALFATKGLCDVFPGEKLANIHCLCAKQLLDMVENQLSELTQKRDRKVESLVSSKHSSSVANDDTVGYAGAELSFYSVNLSSILRFLASFVGNLIHLSSDHKQLIRLKTLLSPDCIWEKVAYCLKTMRSERHDNCFDQTHGALSSGYISMYKLCSVLCCDPTWCQWMRETSDGRALGEYISNLTVGSLGVIDAPPGKTDTTNSIEVPTPLELSSSVYSALWNAALACLTGLSGGFVWSIVNWYPDFVTRLGNLLAYSEKYQTKQAYAHLLCLVNEFPLDYSNLKSHDLETLHKLFIDSTFLGLHRSLGFLPVSHSSHSEVGSSPSDDPDLSVFIATGTLECVRYLIDRLLTPIEDENRNEFLLAKKLYSDVLIRLFSDCLITYERVDASPHLVCSRPPLSRQSYLNVVFSQTAKFCNNIAQSNHHLKMKLYDELKNTLFKWITLEESDQFITPIIDVNKVNRMFIGIVDPLRLISFIDHLAESSGQMATRNIPNILKASQTVDKSNQHDISVIVHDDWCVNLFCCIGDVLMRNIQGTFSKNSSNNSFYILLFLCVYGHLPLKSFSTPCILRQTFSSLVSKLPREVHAFCWSRPVIHGLAKLWVLSSENIDSELEIPTNSSACLIFTNDILPRLMQSLPSLKNAFDSSDLCATLLSSRISNTLCFWVKVWFDKVFSGDENNASTVVYLFMNNLHSLIINCLHHMPNNSSNDNSPGITIPIQLVATLSKCLKERYTNLFCNYPNGNAFNPSELRIIGSLLIHLLHNINNNNVFSSSCLDFLYLLLTKILFCSYSVSAFIKIKKSSNALSPSKSLVDGHSSPDIILASLVNEDGDHHTYDEKEVENEDDVLFSISNLINRSEVIILKRLNLEESVDRCDESFFSQFSNLLFMNTVSSKFITPSFCCFTLRIYSTMRDKQNSSLFISYLSMLWLKYLVKHMKLVLEAVVQKYPLPRTYLISRHILQDHGICPLSILPNFGQLIRLHQLGLLLRLHSQFIPCDNSIISTQYLLCLGFIRVWISSFSEPWDLCIDIGWPSQQTDVNLLNVDNRFELFEPIMSGFGKSGLLLAKSLGSFWLEFTTNCPFSRLLSLSSSNVLGSITHIDSPTYHILSLTINILLLNRIRTMHPNLWPRDVKLAASCTDDDNQNLTWTELYLAPNPSTETIYSDIMRFNKCIELYLPAGVIRRCFSRQELFSRLKSFSSSIKEYDLTNLSGQHLKIHTYITELISTLVSIRATAPIYLTTFSSIILEDYRIWLASLADSAMGDKNMCLESPEIFNICASTMSYLECLLLLWQPWQWSATESEKSPISVRLGLVYLSMRMRQLRPSLSLQQWDFILCLTMSWVYSVVQYFCDSPNSGAEKTIYDLLATRAFRMASALGAIFSERYSYLPLTDCIIVKEASASKRLMHSNCMDENDNEFEDEPVNEIFDEEEQAKTYDVQFDADSQPQDALLESLNMESEELETDVSQMSIEDIELDDEEYMYNVFARGVPIIPRRGEAPLSVRNDWENVFAPDHYCTLLRLILKSCIPLGHSKPQTFLDTDLYIQALCAAFATCPANHLMTAFSNQSSLIFEYLSDLQLKTDQPCLKCQLFPSKSASVNDFTVGFRASLNMACKLIVYSPHQSGQLLGYVLLNRLFGTRVLQDKNKTSISIANYVIRRIPTFWMSALSGLLPPSVENYLQSELAADHWGRGNSCLSYLVEFSTSGWTVDCQSHQALLGYLLAWDSLLSLMTCAGPQSRASLQSSLLSSSATIFDRFMLIIGLLLPPPGSLEDYINTVSRLEPDERLLLPNSTSRMYLTAALTAFCSRRHNKRPTNLATLVSSGDDSEWRDAFSPDDTLLRIPGHRVAVDINHFAVRLFRRFLSEAPALIRSWHTQLTSSSLSQNRSSQTSPLANHRPGRLRQLAGTINKIVSNYFSSSLARDEVVLVQYRSYLRLLSKRQTSSNSLLSLLRSSPEVGAVRIKSRPLSREIIATYYVDDEHSMEMLIQLPENYPLSPITVGKGRSVGVGSQQWQSWFLQMSVFVNNHNGSILDGIDLWQSNVRKKFSGVEECAICYSIVHNTNFSLPKMRCHTCRKLFHYACMYKWFTTSRNPACPLCRQLFIDPTGRPVSMQ</sequence>
<comment type="subcellular location">
    <subcellularLocation>
        <location evidence="2">Cytoplasm</location>
        <location evidence="2">Cytosol</location>
    </subcellularLocation>
</comment>
<keyword evidence="7" id="KW-0963">Cytoplasm</keyword>
<evidence type="ECO:0000313" key="18">
    <source>
        <dbReference type="EMBL" id="KAK4476143.1"/>
    </source>
</evidence>
<keyword evidence="9" id="KW-0479">Metal-binding</keyword>
<reference evidence="18" key="1">
    <citation type="submission" date="2022-04" db="EMBL/GenBank/DDBJ databases">
        <authorList>
            <person name="Xu L."/>
            <person name="Lv Z."/>
        </authorList>
    </citation>
    <scope>NUCLEOTIDE SEQUENCE</scope>
    <source>
        <strain evidence="18">LV_2022a</strain>
    </source>
</reference>
<dbReference type="EC" id="2.3.2.27" evidence="5"/>
<evidence type="ECO:0000256" key="4">
    <source>
        <dbReference type="ARBA" id="ARBA00007997"/>
    </source>
</evidence>
<dbReference type="InterPro" id="IPR054478">
    <property type="entry name" value="LTN1_UBC"/>
</dbReference>
<organism evidence="18 19">
    <name type="scientific">Schistosoma mekongi</name>
    <name type="common">Parasitic worm</name>
    <dbReference type="NCBI Taxonomy" id="38744"/>
    <lineage>
        <taxon>Eukaryota</taxon>
        <taxon>Metazoa</taxon>
        <taxon>Spiralia</taxon>
        <taxon>Lophotrochozoa</taxon>
        <taxon>Platyhelminthes</taxon>
        <taxon>Trematoda</taxon>
        <taxon>Digenea</taxon>
        <taxon>Strigeidida</taxon>
        <taxon>Schistosomatoidea</taxon>
        <taxon>Schistosomatidae</taxon>
        <taxon>Schistosoma</taxon>
    </lineage>
</organism>
<dbReference type="EMBL" id="JALJAT010000001">
    <property type="protein sequence ID" value="KAK4476143.1"/>
    <property type="molecule type" value="Genomic_DNA"/>
</dbReference>
<dbReference type="InterPro" id="IPR054476">
    <property type="entry name" value="Ltn1_N"/>
</dbReference>
<dbReference type="InterPro" id="IPR039795">
    <property type="entry name" value="LTN1/Rkr1"/>
</dbReference>
<feature type="coiled-coil region" evidence="16">
    <location>
        <begin position="229"/>
        <end position="256"/>
    </location>
</feature>
<dbReference type="SUPFAM" id="SSF48371">
    <property type="entry name" value="ARM repeat"/>
    <property type="match status" value="1"/>
</dbReference>
<dbReference type="GO" id="GO:0061630">
    <property type="term" value="F:ubiquitin protein ligase activity"/>
    <property type="evidence" value="ECO:0007669"/>
    <property type="project" value="UniProtKB-EC"/>
</dbReference>
<dbReference type="Pfam" id="PF23009">
    <property type="entry name" value="UBC_like"/>
    <property type="match status" value="1"/>
</dbReference>
<keyword evidence="12" id="KW-0833">Ubl conjugation pathway</keyword>
<keyword evidence="10" id="KW-0677">Repeat</keyword>